<dbReference type="EMBL" id="NVDG01000031">
    <property type="protein sequence ID" value="PFU40463.1"/>
    <property type="molecule type" value="Genomic_DNA"/>
</dbReference>
<evidence type="ECO:0000313" key="1">
    <source>
        <dbReference type="EMBL" id="PFU40463.1"/>
    </source>
</evidence>
<evidence type="ECO:0000313" key="2">
    <source>
        <dbReference type="Proteomes" id="UP000224076"/>
    </source>
</evidence>
<organism evidence="1 2">
    <name type="scientific">Bacillus cereus</name>
    <dbReference type="NCBI Taxonomy" id="1396"/>
    <lineage>
        <taxon>Bacteria</taxon>
        <taxon>Bacillati</taxon>
        <taxon>Bacillota</taxon>
        <taxon>Bacilli</taxon>
        <taxon>Bacillales</taxon>
        <taxon>Bacillaceae</taxon>
        <taxon>Bacillus</taxon>
        <taxon>Bacillus cereus group</taxon>
    </lineage>
</organism>
<name>A0A2B3TYP2_BACCE</name>
<proteinExistence type="predicted"/>
<reference evidence="1 2" key="1">
    <citation type="submission" date="2017-09" db="EMBL/GenBank/DDBJ databases">
        <title>Large-scale bioinformatics analysis of Bacillus genomes uncovers conserved roles of natural products in bacterial physiology.</title>
        <authorList>
            <consortium name="Agbiome Team Llc"/>
            <person name="Bleich R.M."/>
            <person name="Grubbs K.J."/>
            <person name="Santa Maria K.C."/>
            <person name="Allen S.E."/>
            <person name="Farag S."/>
            <person name="Shank E.A."/>
            <person name="Bowers A."/>
        </authorList>
    </citation>
    <scope>NUCLEOTIDE SEQUENCE [LARGE SCALE GENOMIC DNA]</scope>
    <source>
        <strain evidence="1 2">AFS061806</strain>
    </source>
</reference>
<gene>
    <name evidence="1" type="ORF">COK86_19360</name>
</gene>
<protein>
    <submittedName>
        <fullName evidence="1">Uncharacterized protein</fullName>
    </submittedName>
</protein>
<accession>A0A2B3TYP2</accession>
<comment type="caution">
    <text evidence="1">The sequence shown here is derived from an EMBL/GenBank/DDBJ whole genome shotgun (WGS) entry which is preliminary data.</text>
</comment>
<sequence>MRELAEKHGITGFKTDKQKERDLEYYEKKDRQDKRHFSWQNSVNQLAIKYQLNDVQKGSLLLMNPSTFMTTSS</sequence>
<dbReference type="AlphaFoldDB" id="A0A2B3TYP2"/>
<dbReference type="Proteomes" id="UP000224076">
    <property type="component" value="Unassembled WGS sequence"/>
</dbReference>